<dbReference type="Proteomes" id="UP000307362">
    <property type="component" value="Unassembled WGS sequence"/>
</dbReference>
<proteinExistence type="predicted"/>
<feature type="domain" description="YcaO" evidence="1">
    <location>
        <begin position="348"/>
        <end position="695"/>
    </location>
</feature>
<name>A0A5S3YTD4_9GAMM</name>
<evidence type="ECO:0000259" key="1">
    <source>
        <dbReference type="PROSITE" id="PS51664"/>
    </source>
</evidence>
<dbReference type="Gene3D" id="3.30.40.250">
    <property type="match status" value="1"/>
</dbReference>
<dbReference type="NCBIfam" id="TIGR00702">
    <property type="entry name" value="YcaO-type kinase domain"/>
    <property type="match status" value="1"/>
</dbReference>
<dbReference type="AlphaFoldDB" id="A0A5S3YTD4"/>
<dbReference type="Pfam" id="PF02624">
    <property type="entry name" value="YcaO"/>
    <property type="match status" value="1"/>
</dbReference>
<reference evidence="2 3" key="1">
    <citation type="submission" date="2017-12" db="EMBL/GenBank/DDBJ databases">
        <authorList>
            <person name="Paulsen S."/>
            <person name="Gram L.K."/>
        </authorList>
    </citation>
    <scope>NUCLEOTIDE SEQUENCE [LARGE SCALE GENOMIC DNA]</scope>
    <source>
        <strain evidence="2 3">S1189</strain>
    </source>
</reference>
<dbReference type="PANTHER" id="PTHR37809">
    <property type="entry name" value="RIBOSOMAL PROTEIN S12 METHYLTHIOTRANSFERASE ACCESSORY FACTOR YCAO"/>
    <property type="match status" value="1"/>
</dbReference>
<dbReference type="EMBL" id="PNCM01000020">
    <property type="protein sequence ID" value="TMP80716.1"/>
    <property type="molecule type" value="Genomic_DNA"/>
</dbReference>
<dbReference type="Gene3D" id="3.30.160.660">
    <property type="match status" value="1"/>
</dbReference>
<reference evidence="3" key="2">
    <citation type="submission" date="2019-06" db="EMBL/GenBank/DDBJ databases">
        <title>Co-occurence of chitin degradation, pigmentation and bioactivity in marine Pseudoalteromonas.</title>
        <authorList>
            <person name="Sonnenschein E.C."/>
            <person name="Bech P.K."/>
        </authorList>
    </citation>
    <scope>NUCLEOTIDE SEQUENCE [LARGE SCALE GENOMIC DNA]</scope>
    <source>
        <strain evidence="3">S1189</strain>
    </source>
</reference>
<comment type="caution">
    <text evidence="2">The sequence shown here is derived from an EMBL/GenBank/DDBJ whole genome shotgun (WGS) entry which is preliminary data.</text>
</comment>
<dbReference type="PROSITE" id="PS51664">
    <property type="entry name" value="YCAO"/>
    <property type="match status" value="1"/>
</dbReference>
<protein>
    <submittedName>
        <fullName evidence="2">Bacteriocin biosynthesis protein</fullName>
    </submittedName>
</protein>
<dbReference type="InterPro" id="IPR003776">
    <property type="entry name" value="YcaO-like_dom"/>
</dbReference>
<dbReference type="RefSeq" id="WP_138567456.1">
    <property type="nucleotide sequence ID" value="NZ_PNCM01000020.1"/>
</dbReference>
<dbReference type="PANTHER" id="PTHR37809:SF1">
    <property type="entry name" value="RIBOSOMAL PROTEIN S12 METHYLTHIOTRANSFERASE ACCESSORY FACTOR YCAO"/>
    <property type="match status" value="1"/>
</dbReference>
<accession>A0A5S3YTD4</accession>
<gene>
    <name evidence="2" type="ORF">CWB73_09855</name>
</gene>
<dbReference type="OrthoDB" id="2379922at2"/>
<evidence type="ECO:0000313" key="2">
    <source>
        <dbReference type="EMBL" id="TMP80716.1"/>
    </source>
</evidence>
<sequence>MVQDKDILFWHENYNIHLMKNNDLIAISGEKELLLSHADFPLFHLINGKSSLKEIASSTSCQKKIQKFFFLVNKFIGDLITIHPPVITKPKKALEYQDFNLYFFHYKEYENLIQRLHSSLESDFKDISFIYSSDFYSLASYNFSEPLQEREKICLVEVNGNTISISPLFEKIHSVQLFLNKLSSNKPVIKFLGEMKEEVVTIPYAPPLEMSCYDDFIQNKFNQLVHTQRSCSELKLLEYKLDSKSVSKHCYIPISSPKNKDSQAEIKLASRPNYNCQDGGSRTVAPEVTVSLLSKFVGPKTGEITHIEEITPYNGSPISIFRTAFFKNPSIHKEEAITNKSFVQVCLGKGVSKIQSMASALCETIERKNAQFSTNIKFKLSKPEKLNYKYLNFGKLNLYSESQYKTFSCSNNIDELQNVTQYQSQPIHWQPVWSLSHNETVYVPSVLCFANTPFEDDKFGKWQSNGCAAGNNLEEAILQALFELIERDATAIWWYNKLERPSFDLTLIAPDYLNPLHVALDLEHEYWVLDLTVDTGVPAMAAIGRHKQNKGFIFGFGCHLKPEMAAQRALTELCQLIPIRNQNGAPFDFDAIKPESYLFPNNDSPRGEYSLAQTYDIKEDILTIVEKLKTLNLETLALDYSRPPIPISTAKVFVPGLCHIWPQLGNKRLYDTPVRMGWRQETLNEQTINQQGLYI</sequence>
<organism evidence="2 3">
    <name type="scientific">Pseudoalteromonas phenolica</name>
    <dbReference type="NCBI Taxonomy" id="161398"/>
    <lineage>
        <taxon>Bacteria</taxon>
        <taxon>Pseudomonadati</taxon>
        <taxon>Pseudomonadota</taxon>
        <taxon>Gammaproteobacteria</taxon>
        <taxon>Alteromonadales</taxon>
        <taxon>Pseudoalteromonadaceae</taxon>
        <taxon>Pseudoalteromonas</taxon>
    </lineage>
</organism>
<evidence type="ECO:0000313" key="3">
    <source>
        <dbReference type="Proteomes" id="UP000307362"/>
    </source>
</evidence>
<dbReference type="Gene3D" id="3.30.1330.230">
    <property type="match status" value="1"/>
</dbReference>